<evidence type="ECO:0000313" key="2">
    <source>
        <dbReference type="EMBL" id="KOB79154.1"/>
    </source>
</evidence>
<dbReference type="SMART" id="SM00248">
    <property type="entry name" value="ANK"/>
    <property type="match status" value="3"/>
</dbReference>
<organism evidence="2 3">
    <name type="scientific">Operophtera brumata</name>
    <name type="common">Winter moth</name>
    <name type="synonym">Phalaena brumata</name>
    <dbReference type="NCBI Taxonomy" id="104452"/>
    <lineage>
        <taxon>Eukaryota</taxon>
        <taxon>Metazoa</taxon>
        <taxon>Ecdysozoa</taxon>
        <taxon>Arthropoda</taxon>
        <taxon>Hexapoda</taxon>
        <taxon>Insecta</taxon>
        <taxon>Pterygota</taxon>
        <taxon>Neoptera</taxon>
        <taxon>Endopterygota</taxon>
        <taxon>Lepidoptera</taxon>
        <taxon>Glossata</taxon>
        <taxon>Ditrysia</taxon>
        <taxon>Geometroidea</taxon>
        <taxon>Geometridae</taxon>
        <taxon>Larentiinae</taxon>
        <taxon>Operophtera</taxon>
    </lineage>
</organism>
<name>A0A0L7LUT4_OPEBR</name>
<keyword evidence="1" id="KW-0040">ANK repeat</keyword>
<protein>
    <submittedName>
        <fullName evidence="2">Putative ankyrin repeat domain 54</fullName>
    </submittedName>
</protein>
<dbReference type="SUPFAM" id="SSF48403">
    <property type="entry name" value="Ankyrin repeat"/>
    <property type="match status" value="1"/>
</dbReference>
<dbReference type="InterPro" id="IPR036770">
    <property type="entry name" value="Ankyrin_rpt-contain_sf"/>
</dbReference>
<feature type="repeat" description="ANK" evidence="1">
    <location>
        <begin position="148"/>
        <end position="180"/>
    </location>
</feature>
<dbReference type="EMBL" id="JTDY01000052">
    <property type="protein sequence ID" value="KOB79154.1"/>
    <property type="molecule type" value="Genomic_DNA"/>
</dbReference>
<gene>
    <name evidence="2" type="ORF">OBRU01_00918</name>
</gene>
<dbReference type="PANTHER" id="PTHR22677">
    <property type="entry name" value="ANKYRIN REPEAT DOMAIN-CONTAINING PROTEIN 60"/>
    <property type="match status" value="1"/>
</dbReference>
<feature type="repeat" description="ANK" evidence="1">
    <location>
        <begin position="115"/>
        <end position="147"/>
    </location>
</feature>
<sequence length="270" mass="29879">MADSGVDTSNESSDNPVFDQDHNHSQCVFEFNPPAIPINQAGQPMPIEFFGEPHDHVGKIKCSTKARHCRLKYRYGGIICSSKNQKLRFAASTNNTDLVEKLLSSGADPNSSDEHKRSPLHLAACRGYVNVVKLLLRHGANPNIKDTLGNTPLHLAACTNHIPVVMELLDAGTDVSINDKNGRNPIQLAQSKLKLIQTRPCGDGHLGGTKWLIGEICEVVNMMLKYLKIQKADAGELESVRERLERVSTREEVDCEVQHLLDSLDTLKLR</sequence>
<dbReference type="AlphaFoldDB" id="A0A0L7LUT4"/>
<accession>A0A0L7LUT4</accession>
<feature type="repeat" description="ANK" evidence="1">
    <location>
        <begin position="82"/>
        <end position="114"/>
    </location>
</feature>
<dbReference type="OrthoDB" id="496981at2759"/>
<evidence type="ECO:0000256" key="1">
    <source>
        <dbReference type="PROSITE-ProRule" id="PRU00023"/>
    </source>
</evidence>
<dbReference type="InterPro" id="IPR002110">
    <property type="entry name" value="Ankyrin_rpt"/>
</dbReference>
<dbReference type="Gene3D" id="1.25.40.20">
    <property type="entry name" value="Ankyrin repeat-containing domain"/>
    <property type="match status" value="2"/>
</dbReference>
<dbReference type="PROSITE" id="PS50297">
    <property type="entry name" value="ANK_REP_REGION"/>
    <property type="match status" value="3"/>
</dbReference>
<dbReference type="InterPro" id="IPR039323">
    <property type="entry name" value="ANKRD_45/46/60"/>
</dbReference>
<dbReference type="Pfam" id="PF12796">
    <property type="entry name" value="Ank_2"/>
    <property type="match status" value="1"/>
</dbReference>
<dbReference type="STRING" id="104452.A0A0L7LUT4"/>
<proteinExistence type="predicted"/>
<dbReference type="Proteomes" id="UP000037510">
    <property type="component" value="Unassembled WGS sequence"/>
</dbReference>
<dbReference type="PANTHER" id="PTHR22677:SF4">
    <property type="entry name" value="USHER SYNDROME TYPE-1G PROTEIN-LIKE PROTEIN"/>
    <property type="match status" value="1"/>
</dbReference>
<evidence type="ECO:0000313" key="3">
    <source>
        <dbReference type="Proteomes" id="UP000037510"/>
    </source>
</evidence>
<dbReference type="PROSITE" id="PS50088">
    <property type="entry name" value="ANK_REPEAT"/>
    <property type="match status" value="3"/>
</dbReference>
<reference evidence="2 3" key="1">
    <citation type="journal article" date="2015" name="Genome Biol. Evol.">
        <title>The genome of winter moth (Operophtera brumata) provides a genomic perspective on sexual dimorphism and phenology.</title>
        <authorList>
            <person name="Derks M.F."/>
            <person name="Smit S."/>
            <person name="Salis L."/>
            <person name="Schijlen E."/>
            <person name="Bossers A."/>
            <person name="Mateman C."/>
            <person name="Pijl A.S."/>
            <person name="de Ridder D."/>
            <person name="Groenen M.A."/>
            <person name="Visser M.E."/>
            <person name="Megens H.J."/>
        </authorList>
    </citation>
    <scope>NUCLEOTIDE SEQUENCE [LARGE SCALE GENOMIC DNA]</scope>
    <source>
        <strain evidence="2">WM2013NL</strain>
        <tissue evidence="2">Head and thorax</tissue>
    </source>
</reference>
<keyword evidence="3" id="KW-1185">Reference proteome</keyword>
<comment type="caution">
    <text evidence="2">The sequence shown here is derived from an EMBL/GenBank/DDBJ whole genome shotgun (WGS) entry which is preliminary data.</text>
</comment>